<comment type="similarity">
    <text evidence="1">Belongs to the UPF0045 family.</text>
</comment>
<comment type="caution">
    <text evidence="4">The sequence shown here is derived from an EMBL/GenBank/DDBJ whole genome shotgun (WGS) entry which is preliminary data.</text>
</comment>
<evidence type="ECO:0000256" key="2">
    <source>
        <dbReference type="SAM" id="MobiDB-lite"/>
    </source>
</evidence>
<dbReference type="Pfam" id="PF01910">
    <property type="entry name" value="Thiamine_BP"/>
    <property type="match status" value="1"/>
</dbReference>
<dbReference type="InterPro" id="IPR051614">
    <property type="entry name" value="UPF0045_domain"/>
</dbReference>
<proteinExistence type="inferred from homology"/>
<evidence type="ECO:0000313" key="5">
    <source>
        <dbReference type="Proteomes" id="UP001377567"/>
    </source>
</evidence>
<dbReference type="SUPFAM" id="SSF89957">
    <property type="entry name" value="MTH1187/YkoF-like"/>
    <property type="match status" value="1"/>
</dbReference>
<dbReference type="Proteomes" id="UP001377567">
    <property type="component" value="Unassembled WGS sequence"/>
</dbReference>
<feature type="domain" description="Thiamine-binding protein" evidence="3">
    <location>
        <begin position="51"/>
        <end position="142"/>
    </location>
</feature>
<reference evidence="4 5" key="1">
    <citation type="journal article" date="2023" name="Elife">
        <title>Identification of key yeast species and microbe-microbe interactions impacting larval growth of Drosophila in the wild.</title>
        <authorList>
            <person name="Mure A."/>
            <person name="Sugiura Y."/>
            <person name="Maeda R."/>
            <person name="Honda K."/>
            <person name="Sakurai N."/>
            <person name="Takahashi Y."/>
            <person name="Watada M."/>
            <person name="Katoh T."/>
            <person name="Gotoh A."/>
            <person name="Gotoh Y."/>
            <person name="Taniguchi I."/>
            <person name="Nakamura K."/>
            <person name="Hayashi T."/>
            <person name="Katayama T."/>
            <person name="Uemura T."/>
            <person name="Hattori Y."/>
        </authorList>
    </citation>
    <scope>NUCLEOTIDE SEQUENCE [LARGE SCALE GENOMIC DNA]</scope>
    <source>
        <strain evidence="4 5">KH-74</strain>
    </source>
</reference>
<evidence type="ECO:0000256" key="1">
    <source>
        <dbReference type="ARBA" id="ARBA00010272"/>
    </source>
</evidence>
<organism evidence="4 5">
    <name type="scientific">Maudiozyma humilis</name>
    <name type="common">Sour dough yeast</name>
    <name type="synonym">Kazachstania humilis</name>
    <dbReference type="NCBI Taxonomy" id="51915"/>
    <lineage>
        <taxon>Eukaryota</taxon>
        <taxon>Fungi</taxon>
        <taxon>Dikarya</taxon>
        <taxon>Ascomycota</taxon>
        <taxon>Saccharomycotina</taxon>
        <taxon>Saccharomycetes</taxon>
        <taxon>Saccharomycetales</taxon>
        <taxon>Saccharomycetaceae</taxon>
        <taxon>Maudiozyma</taxon>
    </lineage>
</organism>
<keyword evidence="5" id="KW-1185">Reference proteome</keyword>
<dbReference type="GO" id="GO:0005829">
    <property type="term" value="C:cytosol"/>
    <property type="evidence" value="ECO:0007669"/>
    <property type="project" value="TreeGrafter"/>
</dbReference>
<dbReference type="EMBL" id="BTGD01000011">
    <property type="protein sequence ID" value="GMM57233.1"/>
    <property type="molecule type" value="Genomic_DNA"/>
</dbReference>
<evidence type="ECO:0000259" key="3">
    <source>
        <dbReference type="Pfam" id="PF01910"/>
    </source>
</evidence>
<dbReference type="InterPro" id="IPR002767">
    <property type="entry name" value="Thiamine_BP"/>
</dbReference>
<accession>A0AAV5S0Z3</accession>
<feature type="region of interest" description="Disordered" evidence="2">
    <location>
        <begin position="128"/>
        <end position="150"/>
    </location>
</feature>
<gene>
    <name evidence="4" type="ORF">DAKH74_038490</name>
</gene>
<protein>
    <submittedName>
        <fullName evidence="4">Ecm15 protein</fullName>
    </submittedName>
</protein>
<dbReference type="PANTHER" id="PTHR33777:SF1">
    <property type="entry name" value="UPF0045 PROTEIN ECM15"/>
    <property type="match status" value="1"/>
</dbReference>
<dbReference type="AlphaFoldDB" id="A0AAV5S0Z3"/>
<dbReference type="Gene3D" id="3.30.70.930">
    <property type="match status" value="1"/>
</dbReference>
<dbReference type="InterPro" id="IPR029756">
    <property type="entry name" value="MTH1187/YkoF-like"/>
</dbReference>
<name>A0AAV5S0Z3_MAUHU</name>
<sequence>MHSNTKLPARTPDLGSQVSPVKLSCPLFPSEQSNNPHPQPPPLMPSVFCLADVCMVPIGTSSASVSDFVALIEAKIRASPLKSTLHSAGTTIEGPWDEVMGLIGEVHEYAHENGIVRIQTDIRVGTRTDKHQTAKDKVDKVEQKIKDMKK</sequence>
<dbReference type="PANTHER" id="PTHR33777">
    <property type="entry name" value="UPF0045 PROTEIN ECM15"/>
    <property type="match status" value="1"/>
</dbReference>
<evidence type="ECO:0000313" key="4">
    <source>
        <dbReference type="EMBL" id="GMM57233.1"/>
    </source>
</evidence>
<dbReference type="NCBIfam" id="TIGR00106">
    <property type="entry name" value="MTH1187 family thiamine-binding protein"/>
    <property type="match status" value="1"/>
</dbReference>